<comment type="caution">
    <text evidence="3">The sequence shown here is derived from an EMBL/GenBank/DDBJ whole genome shotgun (WGS) entry which is preliminary data.</text>
</comment>
<dbReference type="EMBL" id="PPTA01000007">
    <property type="protein sequence ID" value="TFB01948.1"/>
    <property type="molecule type" value="Genomic_DNA"/>
</dbReference>
<feature type="region of interest" description="Disordered" evidence="1">
    <location>
        <begin position="1"/>
        <end position="239"/>
    </location>
</feature>
<evidence type="ECO:0000313" key="3">
    <source>
        <dbReference type="EMBL" id="TFB01948.1"/>
    </source>
</evidence>
<evidence type="ECO:0000256" key="1">
    <source>
        <dbReference type="SAM" id="MobiDB-lite"/>
    </source>
</evidence>
<feature type="region of interest" description="Disordered" evidence="1">
    <location>
        <begin position="2164"/>
        <end position="2189"/>
    </location>
</feature>
<protein>
    <submittedName>
        <fullName evidence="3">Ubiquitin carboxyl-terminal hydrolase 34</fullName>
    </submittedName>
</protein>
<dbReference type="PANTHER" id="PTHR24006">
    <property type="entry name" value="UBIQUITIN CARBOXYL-TERMINAL HYDROLASE"/>
    <property type="match status" value="1"/>
</dbReference>
<dbReference type="InterPro" id="IPR050164">
    <property type="entry name" value="Peptidase_C19"/>
</dbReference>
<proteinExistence type="predicted"/>
<feature type="domain" description="USP" evidence="2">
    <location>
        <begin position="1646"/>
        <end position="1976"/>
    </location>
</feature>
<dbReference type="Pfam" id="PF12030">
    <property type="entry name" value="DUF3517"/>
    <property type="match status" value="1"/>
</dbReference>
<dbReference type="RefSeq" id="XP_073558149.1">
    <property type="nucleotide sequence ID" value="XM_073703313.1"/>
</dbReference>
<organism evidence="3 4">
    <name type="scientific">Trichoderma ghanense</name>
    <dbReference type="NCBI Taxonomy" id="65468"/>
    <lineage>
        <taxon>Eukaryota</taxon>
        <taxon>Fungi</taxon>
        <taxon>Dikarya</taxon>
        <taxon>Ascomycota</taxon>
        <taxon>Pezizomycotina</taxon>
        <taxon>Sordariomycetes</taxon>
        <taxon>Hypocreomycetidae</taxon>
        <taxon>Hypocreales</taxon>
        <taxon>Hypocreaceae</taxon>
        <taxon>Trichoderma</taxon>
    </lineage>
</organism>
<dbReference type="PROSITE" id="PS50235">
    <property type="entry name" value="USP_3"/>
    <property type="match status" value="1"/>
</dbReference>
<dbReference type="InterPro" id="IPR018200">
    <property type="entry name" value="USP_CS"/>
</dbReference>
<dbReference type="PROSITE" id="PS00973">
    <property type="entry name" value="USP_2"/>
    <property type="match status" value="1"/>
</dbReference>
<dbReference type="InterPro" id="IPR021905">
    <property type="entry name" value="DUF3517"/>
</dbReference>
<dbReference type="InterPro" id="IPR038765">
    <property type="entry name" value="Papain-like_cys_pep_sf"/>
</dbReference>
<dbReference type="CDD" id="cd02659">
    <property type="entry name" value="peptidase_C19C"/>
    <property type="match status" value="1"/>
</dbReference>
<dbReference type="Gene3D" id="3.90.70.10">
    <property type="entry name" value="Cysteine proteinases"/>
    <property type="match status" value="1"/>
</dbReference>
<reference evidence="3 4" key="1">
    <citation type="submission" date="2018-01" db="EMBL/GenBank/DDBJ databases">
        <title>Genome characterization of the sugarcane-associated fungus Trichoderma ghanense CCMA-1212 and their application in lignocelulose bioconversion.</title>
        <authorList>
            <person name="Steindorff A.S."/>
            <person name="Mendes T.D."/>
            <person name="Vilela E.S.D."/>
            <person name="Rodrigues D.S."/>
            <person name="Formighieri E.F."/>
            <person name="Melo I.S."/>
            <person name="Favaro L.C.L."/>
        </authorList>
    </citation>
    <scope>NUCLEOTIDE SEQUENCE [LARGE SCALE GENOMIC DNA]</scope>
    <source>
        <strain evidence="3 4">CCMA-1212</strain>
    </source>
</reference>
<dbReference type="Proteomes" id="UP001642720">
    <property type="component" value="Unassembled WGS sequence"/>
</dbReference>
<dbReference type="Pfam" id="PF00443">
    <property type="entry name" value="UCH"/>
    <property type="match status" value="1"/>
</dbReference>
<dbReference type="GO" id="GO:0016787">
    <property type="term" value="F:hydrolase activity"/>
    <property type="evidence" value="ECO:0007669"/>
    <property type="project" value="UniProtKB-KW"/>
</dbReference>
<dbReference type="GeneID" id="300577763"/>
<feature type="region of interest" description="Disordered" evidence="1">
    <location>
        <begin position="2044"/>
        <end position="2066"/>
    </location>
</feature>
<keyword evidence="4" id="KW-1185">Reference proteome</keyword>
<dbReference type="InterPro" id="IPR028889">
    <property type="entry name" value="USP"/>
</dbReference>
<keyword evidence="3" id="KW-0378">Hydrolase</keyword>
<accession>A0ABY2H4G6</accession>
<sequence length="2678" mass="299762">MSLVPAMSDFAGPKASPEPSSTRLNPFDDSDISSRKRRRTSVSASGSPSASVETGVYLSDSSSSPYYTTVNAMPPPLDGTAKPSPDSNEPRTPPQAVDSPTIPPDPPLSNRVTINLRNQSSRASTASPTRPAREPFVCSPSAVRSMSPSARRAPTPEEDKAKKSVEEDDPYSDADLATPPPAWRASLSPPTEDLFPGDQDMPDETAIEPKSDRPSPEGANDTTTPLVDPTTRFPYHEPDKPLAETVNRLRQFLLDDLSVEAEADIYEQLQLWVDLFVAFAKTASPAEVLESVHSNATFWQSFLGVSATIADENSPSSTRPRVSTLQRLALLFSHSFAALTAQLTIVDFQSVSDWQSRGPSQNPAGPLLISPGYLRQLHQLIQFGPVSDSVLANPTGTDRPNLAICFADGLYAFTGGGFESLCTLSISLVEVVRTIPNLVNILTPITQVLTDCLYESSRAVLAGTQGASGFAPHLRAAYRTWTFLSSLLTEIIEKHVGTLSSEGVSLQILALSDMLRLCLQCDHDETIPLLREHRAQYPDLVGPRTVDAIIWEWKVDILGRLIRSSQLQLRVMAATTMCNELVGAWKRFGVPSASPDPHFTDHLGHHLLRTGLVDYILGPNCHPELINESANIIGYLVVTKMYDKDHTDRLWQRLTESQDPRIEKAVAKMATSITNLFDYPTLLLFCKKFQALPMKDFNQTLKNYWAVVHHELVMRCKTEGITLGFLPYDLCLRLLREAFLQSSTFQVYHPDAQIKAATEKLRSLLFYGPDSEGRQELYANCIKDIAAKSPTALGSLCCLAITIRPNMADEMNVLVEKHDLVRLLVEELEHAIQSTRTAGIRPVFSGQVNHPRKDFIANLIRLRPDAIPEDLGRKLWDLLVGPASLCEEDRNSAWDIFMDFAHGMAFENPFLRLCFSRYLPDLPSSCFCKGLLSCIKKLVASAVNNADVDCALDDETFLKENGVEQLWRFIMDVDNAEIAEEGIRSLAVGVYLESQAITTYSFDRARRVHSAFVERCLNQLSASASKIKASSDGTSSGEDEPMVIVATEDEIQEQERIFTRTLQLLRVFVQGHFANPALCAPDFRPFFQEQPYQVEGELPPLKYQTFDGGPKTEVKPLRIGKLNTAASLISNLRHETGFGNFRIIYKGRQFLPSVEQMTQSLESLHVEDGIMLVIREEDDTLGSPTRIQHGASALEIRILSRFSELWSYLGMEDKIASEVYRLLVDLPIDGHIIDLLEGQTTVYTDLFPPGQPYKSLYAIGALSKYLEPIRSKGSANDEAGGEVHGFSQISNEEVLRSSLPLIVQAISDEAFLHQVRPNLSIQLMEALMQTFVTLLSIVQPSAGTSVTYPSAGRLIQILTDAAMAREDEAALSLIENTLSAILRLCLSQSAFMERVADYSSFGHVLHDLILWDSRPQVRRHVVNMIRTAAESEGRPVSPEEGNVGGLAYPLTRYFWSTALALLPEAIGNQSRCQEFLEGLEYLFCRMSLIEPSEVDIPAFARQVCELLLNHTSTERLDRPESQDYAAAGLSSLLLRCLQLDSTLPASPVLPDDLAEILFQSHLFPQRRVESAQPVPRVVLRTDTRARLYEAIFAFTKDYPNRFWAILQNLNSLVPYFPDEDDGLDPYIYDLPYNFNRNQAIRSHGYVGLQNLSNTCYLNSLLTQLFMNTRFRQFVLEFNIRDPGHSQQMLFHMQKLFGFMQESYRRSVDPTDLVSSIKTYEDAMIDIHNQMDVEEFYSLLFDRLESQLMTEGERKKLRSIYGGQLVQQIKSKECEHVSERLEPFSAIQCDINGKKTLHESLQAYVDGEVLEGDNKYKCSSCDQHVDAVKRTCLRDLPDNLIFHLKRFDFNIRTQQRCKVNDHFVFPPSIDMRPYTIDYLSDPTKESNPPDLFELVGVLVHSGTAESGHYYSYIRERTSSADCQSWVEFNDDTVTPWDPRQMAASTFGGPVQQSSPPFSDRQPTDKTYSAYMLFYQRSSSLLAEQQSMLSSPEDTIPFQIDTDPLLREHILNDNTVILKRHCLYDASHAEFVQHCFKHAGFLQNSIGHDSTGQQQQQQPPQGSDKDTTAMPAHAFKDLAMEMALGHLDQLVSRQQGTPNFESFSGLIRAAVVECGDCAFAFFNYFNTRHEALRGLVQRNPEAKIRAFAGATMAIVLGKIATETPQLYDRPRSSDGAAQDDGEGEFTSNPLGHDEFPPKAYVLTGVMCSFDYLWQHFQFHLRSWDEVFGMMLEFAKLGPREVAHMLANDYLLKLLRIIAADVSMELPPNYAKMLHSIYRRAVNRPPSYVSILNLINYLISQLDPTVDAQSIVDAAEDRLRFFEPPFPWTSDEVFLIHSHPERQLASIFVEKLLGIDQALEATHGILGRLTALSNQMDLRVLNTLRRRIQGETTEPMDPYLRGACTYLEHTPSANHMQVLMGHIAGQAGNLQNTDEAKAFLEHFQTALNLKRSDSEMAQTAEACSLETLPDWAPHLLVFPDAEVRYETECFLEKELFGPAADDSDEGSQRQREREGLQTAIQKLGISCLLYLQEEHISRRKLIGRESASAVIRVVARCSPYYSPEPDPDDDTSAEFRALQDGEQSFPGHTCGERRRLRSECYANIVEPEVLGSLRKYVVDEVEDDGSGMLAIPPIVDPLNYCYEPDVTLADWEGSCISSDALDGPADAGVQQIGEPDDANAI</sequence>
<dbReference type="SUPFAM" id="SSF54001">
    <property type="entry name" value="Cysteine proteinases"/>
    <property type="match status" value="1"/>
</dbReference>
<feature type="compositionally biased region" description="Polar residues" evidence="1">
    <location>
        <begin position="110"/>
        <end position="128"/>
    </location>
</feature>
<feature type="compositionally biased region" description="Polar residues" evidence="1">
    <location>
        <begin position="59"/>
        <end position="71"/>
    </location>
</feature>
<dbReference type="InterPro" id="IPR001394">
    <property type="entry name" value="Peptidase_C19_UCH"/>
</dbReference>
<evidence type="ECO:0000259" key="2">
    <source>
        <dbReference type="PROSITE" id="PS50235"/>
    </source>
</evidence>
<feature type="compositionally biased region" description="Low complexity" evidence="1">
    <location>
        <begin position="41"/>
        <end position="52"/>
    </location>
</feature>
<feature type="compositionally biased region" description="Basic and acidic residues" evidence="1">
    <location>
        <begin position="154"/>
        <end position="165"/>
    </location>
</feature>
<feature type="region of interest" description="Disordered" evidence="1">
    <location>
        <begin position="1940"/>
        <end position="1961"/>
    </location>
</feature>
<name>A0ABY2H4G6_9HYPO</name>
<gene>
    <name evidence="3" type="ORF">CCMA1212_006072</name>
</gene>
<dbReference type="PANTHER" id="PTHR24006:SF827">
    <property type="entry name" value="UBIQUITIN CARBOXYL-TERMINAL HYDROLASE 34"/>
    <property type="match status" value="1"/>
</dbReference>
<evidence type="ECO:0000313" key="4">
    <source>
        <dbReference type="Proteomes" id="UP001642720"/>
    </source>
</evidence>